<reference evidence="4 5" key="1">
    <citation type="submission" date="2019-08" db="EMBL/GenBank/DDBJ databases">
        <title>Genomes of Antarctic Bizionia species.</title>
        <authorList>
            <person name="Bowman J.P."/>
        </authorList>
    </citation>
    <scope>NUCLEOTIDE SEQUENCE [LARGE SCALE GENOMIC DNA]</scope>
    <source>
        <strain evidence="4 5">IC164</strain>
    </source>
</reference>
<comment type="caution">
    <text evidence="4">The sequence shown here is derived from an EMBL/GenBank/DDBJ whole genome shotgun (WGS) entry which is preliminary data.</text>
</comment>
<evidence type="ECO:0000313" key="5">
    <source>
        <dbReference type="Proteomes" id="UP000323621"/>
    </source>
</evidence>
<sequence>MKKKILFIFLIICNYSFSQLTIDDINTTQQLIQDELVGNPNFPMSNLVVSTGVDFGEVNGVATFTANGADIAFAQGIVLSTGNVLSIPGGNTSVLSEGTSNWLGDSDLEMITGVSTSFNASVIQFDFLAQVESISFDFLMVSEEYGVFECSYADTFAVILTNLNTGVSVNLALVPNTTTPISILNVRGGANTSCSPENEAYFHRYNYEVTNVPANPDYILPADSPINFNGQTEVFELTGDLVIGDNYSFKIVVADASDSSYDSALFVKKNSFGAIPIMEQEPGDVVVEDTDNNGSSVFNLRDNETLMLGSVDTSIYTFNFNYYLTLLDAETGVNAISNPEAYTNTEDPETIYVSMENAFTGRRITNSFRISTDSALLSTKNFELEGLEIYPNPVIDKLFITNTKVIIKVEIYNMHGQLIVSQFSNDDADLIVDFENLANGLYLLKLESDKGTIYKRILK</sequence>
<evidence type="ECO:0000256" key="2">
    <source>
        <dbReference type="SAM" id="SignalP"/>
    </source>
</evidence>
<keyword evidence="1 2" id="KW-0732">Signal</keyword>
<feature type="domain" description="Secretion system C-terminal sorting" evidence="3">
    <location>
        <begin position="389"/>
        <end position="457"/>
    </location>
</feature>
<name>A0ABY3M8R5_9FLAO</name>
<dbReference type="NCBIfam" id="NF038133">
    <property type="entry name" value="choice_anch_L"/>
    <property type="match status" value="1"/>
</dbReference>
<feature type="signal peptide" evidence="2">
    <location>
        <begin position="1"/>
        <end position="18"/>
    </location>
</feature>
<dbReference type="InterPro" id="IPR049804">
    <property type="entry name" value="Choice_anch_L"/>
</dbReference>
<dbReference type="InterPro" id="IPR026444">
    <property type="entry name" value="Secre_tail"/>
</dbReference>
<organism evidence="4 5">
    <name type="scientific">Bizionia gelidisalsuginis</name>
    <dbReference type="NCBI Taxonomy" id="291188"/>
    <lineage>
        <taxon>Bacteria</taxon>
        <taxon>Pseudomonadati</taxon>
        <taxon>Bacteroidota</taxon>
        <taxon>Flavobacteriia</taxon>
        <taxon>Flavobacteriales</taxon>
        <taxon>Flavobacteriaceae</taxon>
        <taxon>Bizionia</taxon>
    </lineage>
</organism>
<dbReference type="Pfam" id="PF18962">
    <property type="entry name" value="Por_Secre_tail"/>
    <property type="match status" value="1"/>
</dbReference>
<dbReference type="NCBIfam" id="TIGR04183">
    <property type="entry name" value="Por_Secre_tail"/>
    <property type="match status" value="1"/>
</dbReference>
<evidence type="ECO:0000259" key="3">
    <source>
        <dbReference type="Pfam" id="PF18962"/>
    </source>
</evidence>
<evidence type="ECO:0000313" key="4">
    <source>
        <dbReference type="EMBL" id="TYC10633.1"/>
    </source>
</evidence>
<dbReference type="EMBL" id="VSKN01000016">
    <property type="protein sequence ID" value="TYC10633.1"/>
    <property type="molecule type" value="Genomic_DNA"/>
</dbReference>
<keyword evidence="5" id="KW-1185">Reference proteome</keyword>
<protein>
    <submittedName>
        <fullName evidence="4">T9SS type A sorting domain-containing protein</fullName>
    </submittedName>
</protein>
<feature type="chain" id="PRO_5045345904" evidence="2">
    <location>
        <begin position="19"/>
        <end position="459"/>
    </location>
</feature>
<gene>
    <name evidence="4" type="ORF">ES677_11210</name>
</gene>
<accession>A0ABY3M8R5</accession>
<dbReference type="Proteomes" id="UP000323621">
    <property type="component" value="Unassembled WGS sequence"/>
</dbReference>
<evidence type="ECO:0000256" key="1">
    <source>
        <dbReference type="ARBA" id="ARBA00022729"/>
    </source>
</evidence>
<proteinExistence type="predicted"/>
<dbReference type="RefSeq" id="WP_148381287.1">
    <property type="nucleotide sequence ID" value="NZ_VSKN01000016.1"/>
</dbReference>